<evidence type="ECO:0000313" key="3">
    <source>
        <dbReference type="Proteomes" id="UP000198925"/>
    </source>
</evidence>
<proteinExistence type="predicted"/>
<dbReference type="AlphaFoldDB" id="A0A1G7CRR7"/>
<dbReference type="RefSeq" id="WP_176849830.1">
    <property type="nucleotide sequence ID" value="NZ_FMZX01000035.1"/>
</dbReference>
<reference evidence="2 3" key="1">
    <citation type="submission" date="2016-10" db="EMBL/GenBank/DDBJ databases">
        <authorList>
            <person name="de Groot N.N."/>
        </authorList>
    </citation>
    <scope>NUCLEOTIDE SEQUENCE [LARGE SCALE GENOMIC DNA]</scope>
    <source>
        <strain evidence="2 3">CPCC 100156</strain>
    </source>
</reference>
<evidence type="ECO:0000256" key="1">
    <source>
        <dbReference type="SAM" id="MobiDB-lite"/>
    </source>
</evidence>
<feature type="region of interest" description="Disordered" evidence="1">
    <location>
        <begin position="1"/>
        <end position="27"/>
    </location>
</feature>
<dbReference type="Proteomes" id="UP000198925">
    <property type="component" value="Unassembled WGS sequence"/>
</dbReference>
<name>A0A1G7CRR7_9PROT</name>
<accession>A0A1G7CRR7</accession>
<gene>
    <name evidence="2" type="ORF">SAMN04487779_10358</name>
</gene>
<protein>
    <submittedName>
        <fullName evidence="2">Uncharacterized protein</fullName>
    </submittedName>
</protein>
<keyword evidence="3" id="KW-1185">Reference proteome</keyword>
<organism evidence="2 3">
    <name type="scientific">Belnapia rosea</name>
    <dbReference type="NCBI Taxonomy" id="938405"/>
    <lineage>
        <taxon>Bacteria</taxon>
        <taxon>Pseudomonadati</taxon>
        <taxon>Pseudomonadota</taxon>
        <taxon>Alphaproteobacteria</taxon>
        <taxon>Acetobacterales</taxon>
        <taxon>Roseomonadaceae</taxon>
        <taxon>Belnapia</taxon>
    </lineage>
</organism>
<feature type="compositionally biased region" description="Pro residues" evidence="1">
    <location>
        <begin position="1"/>
        <end position="12"/>
    </location>
</feature>
<dbReference type="EMBL" id="FMZX01000035">
    <property type="protein sequence ID" value="SDE42007.1"/>
    <property type="molecule type" value="Genomic_DNA"/>
</dbReference>
<evidence type="ECO:0000313" key="2">
    <source>
        <dbReference type="EMBL" id="SDE42007.1"/>
    </source>
</evidence>
<sequence length="89" mass="9486">MDSQNPPPPDPSDVPAARVGSPAGPLLPVDQAELASALAYGLRFDERGKPRRGAAWEMAASLLADQLVAQLERANFVVLKRPPHPPHST</sequence>